<reference evidence="2 3" key="1">
    <citation type="submission" date="2017-12" db="EMBL/GenBank/DDBJ databases">
        <title>Draft genome sequence of Ralstonia pickettii 52.</title>
        <authorList>
            <person name="Zheng B."/>
        </authorList>
    </citation>
    <scope>NUCLEOTIDE SEQUENCE [LARGE SCALE GENOMIC DNA]</scope>
    <source>
        <strain evidence="2 3">52</strain>
    </source>
</reference>
<feature type="region of interest" description="Disordered" evidence="1">
    <location>
        <begin position="66"/>
        <end position="100"/>
    </location>
</feature>
<dbReference type="AlphaFoldDB" id="A0A2N4TXZ4"/>
<protein>
    <submittedName>
        <fullName evidence="2">Uncharacterized protein</fullName>
    </submittedName>
</protein>
<proteinExistence type="predicted"/>
<evidence type="ECO:0000313" key="2">
    <source>
        <dbReference type="EMBL" id="PLC44558.1"/>
    </source>
</evidence>
<feature type="compositionally biased region" description="Low complexity" evidence="1">
    <location>
        <begin position="73"/>
        <end position="90"/>
    </location>
</feature>
<sequence>MKVRLTQPGFETYTGQMGVIFFQDGLSTEDVLPIDAIRLCAVFGAEWEDGTPANIAQRLLDEADTPAQDVNGAAEAAAAQPATEAPAGEPLATSTEQPAKTYTEEELAAIADKDGIAGLRAISDGLGVKGNSIRGLIDAILKIAGTPKATA</sequence>
<dbReference type="OrthoDB" id="7069285at2"/>
<dbReference type="EMBL" id="PKQE01000001">
    <property type="protein sequence ID" value="PLC44558.1"/>
    <property type="molecule type" value="Genomic_DNA"/>
</dbReference>
<evidence type="ECO:0000313" key="3">
    <source>
        <dbReference type="Proteomes" id="UP000234456"/>
    </source>
</evidence>
<accession>A0A2N4TXZ4</accession>
<dbReference type="RefSeq" id="WP_102064969.1">
    <property type="nucleotide sequence ID" value="NZ_PKQE01000001.1"/>
</dbReference>
<organism evidence="2 3">
    <name type="scientific">Ralstonia pickettii</name>
    <name type="common">Burkholderia pickettii</name>
    <dbReference type="NCBI Taxonomy" id="329"/>
    <lineage>
        <taxon>Bacteria</taxon>
        <taxon>Pseudomonadati</taxon>
        <taxon>Pseudomonadota</taxon>
        <taxon>Betaproteobacteria</taxon>
        <taxon>Burkholderiales</taxon>
        <taxon>Burkholderiaceae</taxon>
        <taxon>Ralstonia</taxon>
    </lineage>
</organism>
<name>A0A2N4TXZ4_RALPI</name>
<gene>
    <name evidence="2" type="ORF">C0Q88_07715</name>
</gene>
<evidence type="ECO:0000256" key="1">
    <source>
        <dbReference type="SAM" id="MobiDB-lite"/>
    </source>
</evidence>
<comment type="caution">
    <text evidence="2">The sequence shown here is derived from an EMBL/GenBank/DDBJ whole genome shotgun (WGS) entry which is preliminary data.</text>
</comment>
<dbReference type="Proteomes" id="UP000234456">
    <property type="component" value="Unassembled WGS sequence"/>
</dbReference>